<comment type="subcellular location">
    <subcellularLocation>
        <location evidence="10">Mitochondrion matrix</location>
    </subcellularLocation>
    <subcellularLocation>
        <location evidence="10">Nucleus</location>
    </subcellularLocation>
    <subcellularLocation>
        <location evidence="10">Cytoplasm</location>
    </subcellularLocation>
    <text evidence="10">Predominantly in the mitochondria and in the nucleus.</text>
</comment>
<keyword evidence="14" id="KW-1185">Reference proteome</keyword>
<dbReference type="OrthoDB" id="408788at2759"/>
<evidence type="ECO:0000256" key="10">
    <source>
        <dbReference type="HAMAP-Rule" id="MF_03152"/>
    </source>
</evidence>
<dbReference type="InterPro" id="IPR030382">
    <property type="entry name" value="MeTrfase_TRM5/TYW2"/>
</dbReference>
<dbReference type="InterPro" id="IPR056743">
    <property type="entry name" value="TRM5-TYW2-like_MTfase"/>
</dbReference>
<dbReference type="InterPro" id="IPR056744">
    <property type="entry name" value="TRM5/TYW2-like_N"/>
</dbReference>
<dbReference type="Proteomes" id="UP000235371">
    <property type="component" value="Unassembled WGS sequence"/>
</dbReference>
<dbReference type="Gene3D" id="3.40.1180.10">
    <property type="entry name" value="Decaprenyl diphosphate synthase-like"/>
    <property type="match status" value="1"/>
</dbReference>
<reference evidence="13 14" key="1">
    <citation type="submission" date="2016-04" db="EMBL/GenBank/DDBJ databases">
        <title>A degradative enzymes factory behind the ericoid mycorrhizal symbiosis.</title>
        <authorList>
            <consortium name="DOE Joint Genome Institute"/>
            <person name="Martino E."/>
            <person name="Morin E."/>
            <person name="Grelet G."/>
            <person name="Kuo A."/>
            <person name="Kohler A."/>
            <person name="Daghino S."/>
            <person name="Barry K."/>
            <person name="Choi C."/>
            <person name="Cichocki N."/>
            <person name="Clum A."/>
            <person name="Copeland A."/>
            <person name="Hainaut M."/>
            <person name="Haridas S."/>
            <person name="Labutti K."/>
            <person name="Lindquist E."/>
            <person name="Lipzen A."/>
            <person name="Khouja H.-R."/>
            <person name="Murat C."/>
            <person name="Ohm R."/>
            <person name="Olson A."/>
            <person name="Spatafora J."/>
            <person name="Veneault-Fourrey C."/>
            <person name="Henrissat B."/>
            <person name="Grigoriev I."/>
            <person name="Martin F."/>
            <person name="Perotto S."/>
        </authorList>
    </citation>
    <scope>NUCLEOTIDE SEQUENCE [LARGE SCALE GENOMIC DNA]</scope>
    <source>
        <strain evidence="13 14">E</strain>
    </source>
</reference>
<evidence type="ECO:0000256" key="9">
    <source>
        <dbReference type="ARBA" id="ARBA00047783"/>
    </source>
</evidence>
<keyword evidence="6 10" id="KW-0819">tRNA processing</keyword>
<evidence type="ECO:0000256" key="7">
    <source>
        <dbReference type="ARBA" id="ARBA00023128"/>
    </source>
</evidence>
<feature type="binding site" evidence="10">
    <location>
        <begin position="629"/>
        <end position="630"/>
    </location>
    <ligand>
        <name>S-adenosyl-L-methionine</name>
        <dbReference type="ChEBI" id="CHEBI:59789"/>
    </ligand>
</feature>
<evidence type="ECO:0000256" key="11">
    <source>
        <dbReference type="SAM" id="MobiDB-lite"/>
    </source>
</evidence>
<keyword evidence="7 10" id="KW-0496">Mitochondrion</keyword>
<dbReference type="GO" id="GO:0005634">
    <property type="term" value="C:nucleus"/>
    <property type="evidence" value="ECO:0007669"/>
    <property type="project" value="UniProtKB-SubCell"/>
</dbReference>
<dbReference type="EC" id="2.1.1.228" evidence="10"/>
<sequence length="794" mass="89057">MPRATREIQIYRKDAKLNHNLLTPAEREKLLEPYLPTPPSRSPSRRSKNGTIPTIRIEKPRTGSRLGVRKFLKSQLHALCYAIMHTIFSVYIRIRMVFHAVKDRILAILYYHHRTPELIQKDVKGLSRLPKHLSVILRLEDGGRGGAALEALVDEVAEIAAWCACVGIPMLSVHEQSGILKGYVPATHRAVTRKLSSYFGPQHPAVSLRAPHIPSMESASNTPTTEAPRSPVPHLSILLLSAEDGRDSLVDLTKTLAEMSQRSKLSSNDISQELLDAELTESVMGEPDLLVLFGPTVELSGYPPWQIRLTEIFHVQDNHGVGYQVFLRALSESMSLFRPPMVRSASATLNRALFSKTIPIAAARVANPKNITRFRTQLDKSGELAKLERITNIQLDPDPAVAKKGGKCMLLKPEVKPEDPTTWSTILQEAVKTEELKVIPYNLTVDYNYWTYHDIMTSLLPEDALDEIPVGFAIVGHVAHLNLRDEYLPYKHVIAEVLIDKNPTIRTVINKIDDVGTHSEFRTFGYEVLAGPDDMNVELSEENCIFKFDYSKVYWNSRLQTEHKRLVDSFNPGEVVCDVMAGIGPFAIPAGKKRVFVWANDLNPDSYAAMVEAIKRNKVNHFVRPFNEDGHTFIHHAADSILDLTTANQNTISIPAKRTFNAKPTDPVPNPTVLTIPQTINHFVMNLPASAIDFLGSFNGLYHGHEELFEPHTSTKLPMVHVHCFSTKSEDNVKEGLEICARISANLGYAVRPGDEEVVIHEVRDVAPKKRMFCASFRIPAEVAFRERISKIDR</sequence>
<evidence type="ECO:0000256" key="2">
    <source>
        <dbReference type="ARBA" id="ARBA00022490"/>
    </source>
</evidence>
<dbReference type="GO" id="GO:0016765">
    <property type="term" value="F:transferase activity, transferring alkyl or aryl (other than methyl) groups"/>
    <property type="evidence" value="ECO:0007669"/>
    <property type="project" value="InterPro"/>
</dbReference>
<dbReference type="InParanoid" id="A0A2J6T0K8"/>
<name>A0A2J6T0K8_9HELO</name>
<comment type="function">
    <text evidence="10">Specifically methylates the N1 position of guanosine-37 in various cytoplasmic and mitochondrial tRNAs. Methylation is not dependent on the nature of the nucleoside 5' of the target nucleoside. This is the first step in the biosynthesis of wybutosine (yW), a modified base adjacent to the anticodon of tRNAs and required for accurate decoding.</text>
</comment>
<proteinExistence type="inferred from homology"/>
<evidence type="ECO:0000256" key="4">
    <source>
        <dbReference type="ARBA" id="ARBA00022679"/>
    </source>
</evidence>
<dbReference type="GO" id="GO:0070901">
    <property type="term" value="P:mitochondrial tRNA methylation"/>
    <property type="evidence" value="ECO:0007669"/>
    <property type="project" value="TreeGrafter"/>
</dbReference>
<dbReference type="AlphaFoldDB" id="A0A2J6T0K8"/>
<feature type="binding site" evidence="10">
    <location>
        <position position="563"/>
    </location>
    <ligand>
        <name>S-adenosyl-L-methionine</name>
        <dbReference type="ChEBI" id="CHEBI:59789"/>
    </ligand>
</feature>
<dbReference type="PANTHER" id="PTHR23245">
    <property type="entry name" value="TRNA METHYLTRANSFERASE"/>
    <property type="match status" value="1"/>
</dbReference>
<dbReference type="InterPro" id="IPR029063">
    <property type="entry name" value="SAM-dependent_MTases_sf"/>
</dbReference>
<comment type="similarity">
    <text evidence="10">Belongs to the TRM5 / TYW2 family.</text>
</comment>
<dbReference type="Gene3D" id="3.30.300.110">
    <property type="entry name" value="Met-10+ protein-like domains"/>
    <property type="match status" value="1"/>
</dbReference>
<feature type="binding site" evidence="10">
    <location>
        <position position="686"/>
    </location>
    <ligand>
        <name>S-adenosyl-L-methionine</name>
        <dbReference type="ChEBI" id="CHEBI:59789"/>
    </ligand>
</feature>
<comment type="subunit">
    <text evidence="10">Monomer.</text>
</comment>
<keyword evidence="3 10" id="KW-0489">Methyltransferase</keyword>
<evidence type="ECO:0000256" key="5">
    <source>
        <dbReference type="ARBA" id="ARBA00022691"/>
    </source>
</evidence>
<comment type="similarity">
    <text evidence="1">Belongs to the class I-like SAM-binding methyltransferase superfamily. TRM5/TYW2 family.</text>
</comment>
<feature type="binding site" evidence="10">
    <location>
        <begin position="601"/>
        <end position="602"/>
    </location>
    <ligand>
        <name>S-adenosyl-L-methionine</name>
        <dbReference type="ChEBI" id="CHEBI:59789"/>
    </ligand>
</feature>
<keyword evidence="2 10" id="KW-0963">Cytoplasm</keyword>
<feature type="region of interest" description="Disordered" evidence="11">
    <location>
        <begin position="32"/>
        <end position="52"/>
    </location>
</feature>
<dbReference type="PANTHER" id="PTHR23245:SF36">
    <property type="entry name" value="TRNA (GUANINE(37)-N1)-METHYLTRANSFERASE"/>
    <property type="match status" value="1"/>
</dbReference>
<dbReference type="FunFam" id="3.30.300.110:FF:000001">
    <property type="entry name" value="tRNA (guanine(37)-N1)-methyltransferase"/>
    <property type="match status" value="1"/>
</dbReference>
<protein>
    <recommendedName>
        <fullName evidence="10">tRNA (guanine(37)-N1)-methyltransferase</fullName>
        <ecNumber evidence="10">2.1.1.228</ecNumber>
    </recommendedName>
    <alternativeName>
        <fullName evidence="10">M1G-methyltransferase</fullName>
    </alternativeName>
    <alternativeName>
        <fullName evidence="10">tRNA [GM37] methyltransferase</fullName>
    </alternativeName>
    <alternativeName>
        <fullName evidence="10">tRNA methyltransferase 5</fullName>
    </alternativeName>
</protein>
<gene>
    <name evidence="10" type="primary">TRM5</name>
    <name evidence="13" type="ORF">K444DRAFT_645239</name>
</gene>
<evidence type="ECO:0000259" key="12">
    <source>
        <dbReference type="PROSITE" id="PS51684"/>
    </source>
</evidence>
<dbReference type="InterPro" id="IPR025792">
    <property type="entry name" value="tRNA_Gua_MeTrfase_euk"/>
</dbReference>
<dbReference type="InterPro" id="IPR036424">
    <property type="entry name" value="UPP_synth-like_sf"/>
</dbReference>
<organism evidence="13 14">
    <name type="scientific">Hyaloscypha bicolor E</name>
    <dbReference type="NCBI Taxonomy" id="1095630"/>
    <lineage>
        <taxon>Eukaryota</taxon>
        <taxon>Fungi</taxon>
        <taxon>Dikarya</taxon>
        <taxon>Ascomycota</taxon>
        <taxon>Pezizomycotina</taxon>
        <taxon>Leotiomycetes</taxon>
        <taxon>Helotiales</taxon>
        <taxon>Hyaloscyphaceae</taxon>
        <taxon>Hyaloscypha</taxon>
        <taxon>Hyaloscypha bicolor</taxon>
    </lineage>
</organism>
<dbReference type="SUPFAM" id="SSF64005">
    <property type="entry name" value="Undecaprenyl diphosphate synthase"/>
    <property type="match status" value="1"/>
</dbReference>
<evidence type="ECO:0000256" key="1">
    <source>
        <dbReference type="ARBA" id="ARBA00009775"/>
    </source>
</evidence>
<accession>A0A2J6T0K8</accession>
<comment type="catalytic activity">
    <reaction evidence="9 10">
        <text>guanosine(37) in tRNA + S-adenosyl-L-methionine = N(1)-methylguanosine(37) in tRNA + S-adenosyl-L-homocysteine + H(+)</text>
        <dbReference type="Rhea" id="RHEA:36899"/>
        <dbReference type="Rhea" id="RHEA-COMP:10145"/>
        <dbReference type="Rhea" id="RHEA-COMP:10147"/>
        <dbReference type="ChEBI" id="CHEBI:15378"/>
        <dbReference type="ChEBI" id="CHEBI:57856"/>
        <dbReference type="ChEBI" id="CHEBI:59789"/>
        <dbReference type="ChEBI" id="CHEBI:73542"/>
        <dbReference type="ChEBI" id="CHEBI:74269"/>
        <dbReference type="EC" id="2.1.1.228"/>
    </reaction>
</comment>
<keyword evidence="4 10" id="KW-0808">Transferase</keyword>
<dbReference type="GO" id="GO:0005759">
    <property type="term" value="C:mitochondrial matrix"/>
    <property type="evidence" value="ECO:0007669"/>
    <property type="project" value="UniProtKB-SubCell"/>
</dbReference>
<keyword evidence="8 10" id="KW-0539">Nucleus</keyword>
<dbReference type="Pfam" id="PF02475">
    <property type="entry name" value="TRM5-TYW2_MTfase"/>
    <property type="match status" value="1"/>
</dbReference>
<dbReference type="EMBL" id="KZ613848">
    <property type="protein sequence ID" value="PMD56568.1"/>
    <property type="molecule type" value="Genomic_DNA"/>
</dbReference>
<evidence type="ECO:0000256" key="8">
    <source>
        <dbReference type="ARBA" id="ARBA00023242"/>
    </source>
</evidence>
<dbReference type="GO" id="GO:0002939">
    <property type="term" value="P:tRNA N1-guanine methylation"/>
    <property type="evidence" value="ECO:0007669"/>
    <property type="project" value="TreeGrafter"/>
</dbReference>
<dbReference type="SUPFAM" id="SSF53335">
    <property type="entry name" value="S-adenosyl-L-methionine-dependent methyltransferases"/>
    <property type="match status" value="1"/>
</dbReference>
<evidence type="ECO:0000313" key="13">
    <source>
        <dbReference type="EMBL" id="PMD56568.1"/>
    </source>
</evidence>
<dbReference type="GO" id="GO:0052906">
    <property type="term" value="F:tRNA (guanine(37)-N1)-methyltransferase activity"/>
    <property type="evidence" value="ECO:0007669"/>
    <property type="project" value="UniProtKB-UniRule"/>
</dbReference>
<dbReference type="STRING" id="1095630.A0A2J6T0K8"/>
<dbReference type="Gene3D" id="3.40.50.150">
    <property type="entry name" value="Vaccinia Virus protein VP39"/>
    <property type="match status" value="1"/>
</dbReference>
<dbReference type="FunCoup" id="A0A2J6T0K8">
    <property type="interactions" value="1105"/>
</dbReference>
<dbReference type="HAMAP" id="MF_03152">
    <property type="entry name" value="TRM5"/>
    <property type="match status" value="1"/>
</dbReference>
<evidence type="ECO:0000256" key="6">
    <source>
        <dbReference type="ARBA" id="ARBA00022694"/>
    </source>
</evidence>
<dbReference type="PROSITE" id="PS51684">
    <property type="entry name" value="SAM_MT_TRM5_TYW2"/>
    <property type="match status" value="1"/>
</dbReference>
<evidence type="ECO:0000313" key="14">
    <source>
        <dbReference type="Proteomes" id="UP000235371"/>
    </source>
</evidence>
<dbReference type="Pfam" id="PF25133">
    <property type="entry name" value="TYW2_N_2"/>
    <property type="match status" value="1"/>
</dbReference>
<feature type="domain" description="SAM-dependent methyltransferase TRM5/TYW2-type" evidence="12">
    <location>
        <begin position="472"/>
        <end position="781"/>
    </location>
</feature>
<evidence type="ECO:0000256" key="3">
    <source>
        <dbReference type="ARBA" id="ARBA00022603"/>
    </source>
</evidence>
<keyword evidence="5 10" id="KW-0949">S-adenosyl-L-methionine</keyword>